<organism evidence="3 4">
    <name type="scientific">Embleya hyalina</name>
    <dbReference type="NCBI Taxonomy" id="516124"/>
    <lineage>
        <taxon>Bacteria</taxon>
        <taxon>Bacillati</taxon>
        <taxon>Actinomycetota</taxon>
        <taxon>Actinomycetes</taxon>
        <taxon>Kitasatosporales</taxon>
        <taxon>Streptomycetaceae</taxon>
        <taxon>Embleya</taxon>
    </lineage>
</organism>
<dbReference type="RefSeq" id="WP_126642694.1">
    <property type="nucleotide sequence ID" value="NZ_BIFH01000044.1"/>
</dbReference>
<sequence length="302" mass="32767">MGRPTGASAKPDPVTVQAQWLKSLRLDHGLSLRRMAQMTTGRDWAVTYTKLFRAEQGITSPKWETVLAYVEVCGGNAHKARRLWNAADAVTSTTTPTETAPAVRTVLPPEHISEPLELLHAMRALRTARGPRPLRELEDAARVDGVSFLPRSTLGAILSGKRMVSKQTLLHFVGACTGAEPDSTTIRAWARAWDRADAHRRGLHTRPALANLIEELETKTTELSRAREELARHTTTPAANPTGTDVTIGHVESGDIITVAAPPPSKPARVWHKIRALVGTLPHKSGPAPTTKILRPGPIASP</sequence>
<accession>A0A401Z2B7</accession>
<dbReference type="CDD" id="cd00093">
    <property type="entry name" value="HTH_XRE"/>
    <property type="match status" value="1"/>
</dbReference>
<comment type="caution">
    <text evidence="3">The sequence shown here is derived from an EMBL/GenBank/DDBJ whole genome shotgun (WGS) entry which is preliminary data.</text>
</comment>
<name>A0A401Z2B7_9ACTN</name>
<feature type="region of interest" description="Disordered" evidence="2">
    <location>
        <begin position="282"/>
        <end position="302"/>
    </location>
</feature>
<dbReference type="OrthoDB" id="4162271at2"/>
<protein>
    <submittedName>
        <fullName evidence="3">Uncharacterized protein</fullName>
    </submittedName>
</protein>
<evidence type="ECO:0000313" key="3">
    <source>
        <dbReference type="EMBL" id="GCE01017.1"/>
    </source>
</evidence>
<reference evidence="3 4" key="1">
    <citation type="submission" date="2018-12" db="EMBL/GenBank/DDBJ databases">
        <title>Draft genome sequence of Embleya hyalina NBRC 13850T.</title>
        <authorList>
            <person name="Komaki H."/>
            <person name="Hosoyama A."/>
            <person name="Kimura A."/>
            <person name="Ichikawa N."/>
            <person name="Tamura T."/>
        </authorList>
    </citation>
    <scope>NUCLEOTIDE SEQUENCE [LARGE SCALE GENOMIC DNA]</scope>
    <source>
        <strain evidence="3 4">NBRC 13850</strain>
    </source>
</reference>
<gene>
    <name evidence="3" type="ORF">EHYA_08756</name>
</gene>
<dbReference type="Proteomes" id="UP000286931">
    <property type="component" value="Unassembled WGS sequence"/>
</dbReference>
<evidence type="ECO:0000256" key="2">
    <source>
        <dbReference type="SAM" id="MobiDB-lite"/>
    </source>
</evidence>
<keyword evidence="1" id="KW-0175">Coiled coil</keyword>
<keyword evidence="4" id="KW-1185">Reference proteome</keyword>
<evidence type="ECO:0000313" key="4">
    <source>
        <dbReference type="Proteomes" id="UP000286931"/>
    </source>
</evidence>
<dbReference type="AlphaFoldDB" id="A0A401Z2B7"/>
<feature type="coiled-coil region" evidence="1">
    <location>
        <begin position="209"/>
        <end position="236"/>
    </location>
</feature>
<dbReference type="EMBL" id="BIFH01000044">
    <property type="protein sequence ID" value="GCE01017.1"/>
    <property type="molecule type" value="Genomic_DNA"/>
</dbReference>
<dbReference type="InterPro" id="IPR001387">
    <property type="entry name" value="Cro/C1-type_HTH"/>
</dbReference>
<proteinExistence type="predicted"/>
<evidence type="ECO:0000256" key="1">
    <source>
        <dbReference type="SAM" id="Coils"/>
    </source>
</evidence>